<feature type="non-terminal residue" evidence="2">
    <location>
        <position position="1"/>
    </location>
</feature>
<organism evidence="2 3">
    <name type="scientific">Laetiporus sulphureus 93-53</name>
    <dbReference type="NCBI Taxonomy" id="1314785"/>
    <lineage>
        <taxon>Eukaryota</taxon>
        <taxon>Fungi</taxon>
        <taxon>Dikarya</taxon>
        <taxon>Basidiomycota</taxon>
        <taxon>Agaricomycotina</taxon>
        <taxon>Agaricomycetes</taxon>
        <taxon>Polyporales</taxon>
        <taxon>Laetiporus</taxon>
    </lineage>
</organism>
<dbReference type="OrthoDB" id="10061782at2759"/>
<gene>
    <name evidence="2" type="ORF">LAESUDRAFT_212053</name>
</gene>
<evidence type="ECO:0000313" key="2">
    <source>
        <dbReference type="EMBL" id="KZT05716.1"/>
    </source>
</evidence>
<proteinExistence type="predicted"/>
<dbReference type="RefSeq" id="XP_040763456.1">
    <property type="nucleotide sequence ID" value="XM_040901600.1"/>
</dbReference>
<dbReference type="STRING" id="1314785.A0A165DVK5"/>
<keyword evidence="1" id="KW-0812">Transmembrane</keyword>
<feature type="transmembrane region" description="Helical" evidence="1">
    <location>
        <begin position="6"/>
        <end position="26"/>
    </location>
</feature>
<protein>
    <submittedName>
        <fullName evidence="2">Uncharacterized protein</fullName>
    </submittedName>
</protein>
<dbReference type="Proteomes" id="UP000076871">
    <property type="component" value="Unassembled WGS sequence"/>
</dbReference>
<dbReference type="EMBL" id="KV427628">
    <property type="protein sequence ID" value="KZT05716.1"/>
    <property type="molecule type" value="Genomic_DNA"/>
</dbReference>
<evidence type="ECO:0000256" key="1">
    <source>
        <dbReference type="SAM" id="Phobius"/>
    </source>
</evidence>
<sequence>MYTSLHAWLLRFYGVGVLTLTNLFIWHCPTKSVLLPFFQNHIGENAHLDVRVGTGYSPVHSVPQLAKTKNIALLDLNRIRWSLPSLACMRRGERGRSIRCSRACSTLSPSPCTPSSTPS</sequence>
<keyword evidence="3" id="KW-1185">Reference proteome</keyword>
<keyword evidence="1" id="KW-0472">Membrane</keyword>
<evidence type="ECO:0000313" key="3">
    <source>
        <dbReference type="Proteomes" id="UP000076871"/>
    </source>
</evidence>
<name>A0A165DVK5_9APHY</name>
<accession>A0A165DVK5</accession>
<keyword evidence="1" id="KW-1133">Transmembrane helix</keyword>
<dbReference type="InParanoid" id="A0A165DVK5"/>
<dbReference type="GeneID" id="63818632"/>
<dbReference type="AlphaFoldDB" id="A0A165DVK5"/>
<reference evidence="2 3" key="1">
    <citation type="journal article" date="2016" name="Mol. Biol. Evol.">
        <title>Comparative Genomics of Early-Diverging Mushroom-Forming Fungi Provides Insights into the Origins of Lignocellulose Decay Capabilities.</title>
        <authorList>
            <person name="Nagy L.G."/>
            <person name="Riley R."/>
            <person name="Tritt A."/>
            <person name="Adam C."/>
            <person name="Daum C."/>
            <person name="Floudas D."/>
            <person name="Sun H."/>
            <person name="Yadav J.S."/>
            <person name="Pangilinan J."/>
            <person name="Larsson K.H."/>
            <person name="Matsuura K."/>
            <person name="Barry K."/>
            <person name="Labutti K."/>
            <person name="Kuo R."/>
            <person name="Ohm R.A."/>
            <person name="Bhattacharya S.S."/>
            <person name="Shirouzu T."/>
            <person name="Yoshinaga Y."/>
            <person name="Martin F.M."/>
            <person name="Grigoriev I.V."/>
            <person name="Hibbett D.S."/>
        </authorList>
    </citation>
    <scope>NUCLEOTIDE SEQUENCE [LARGE SCALE GENOMIC DNA]</scope>
    <source>
        <strain evidence="2 3">93-53</strain>
    </source>
</reference>